<dbReference type="PANTHER" id="PTHR30354">
    <property type="entry name" value="GNT FAMILY GLUCONATE TRANSPORTER"/>
    <property type="match status" value="1"/>
</dbReference>
<dbReference type="RefSeq" id="WP_346336306.1">
    <property type="nucleotide sequence ID" value="NZ_JBBYXI010000001.1"/>
</dbReference>
<comment type="caution">
    <text evidence="2">The sequence shown here is derived from an EMBL/GenBank/DDBJ whole genome shotgun (WGS) entry which is preliminary data.</text>
</comment>
<evidence type="ECO:0000256" key="1">
    <source>
        <dbReference type="SAM" id="Phobius"/>
    </source>
</evidence>
<dbReference type="Proteomes" id="UP001418637">
    <property type="component" value="Unassembled WGS sequence"/>
</dbReference>
<dbReference type="InterPro" id="IPR003474">
    <property type="entry name" value="Glcn_transporter"/>
</dbReference>
<sequence length="156" mass="16205">MLKFTSDCLAPTATILLIIGAGGGFNQVLKDSGVGKAIADMALNMNVPLLVLAFTVAALIRVATGSATVALTTAAGIVAPIAEQTMGTSAAVRPELLVLATGAGSIILSHMNDSGFWLIKEYFNMTVAQILKTWTALEKILAVAAFAFTLLLHLFV</sequence>
<proteinExistence type="predicted"/>
<organism evidence="2 3">
    <name type="scientific">Hohaiivirga grylli</name>
    <dbReference type="NCBI Taxonomy" id="3133970"/>
    <lineage>
        <taxon>Bacteria</taxon>
        <taxon>Pseudomonadati</taxon>
        <taxon>Pseudomonadota</taxon>
        <taxon>Alphaproteobacteria</taxon>
        <taxon>Hyphomicrobiales</taxon>
        <taxon>Methylobacteriaceae</taxon>
        <taxon>Hohaiivirga</taxon>
    </lineage>
</organism>
<keyword evidence="3" id="KW-1185">Reference proteome</keyword>
<feature type="transmembrane region" description="Helical" evidence="1">
    <location>
        <begin position="50"/>
        <end position="75"/>
    </location>
</feature>
<keyword evidence="1" id="KW-0472">Membrane</keyword>
<dbReference type="Pfam" id="PF02447">
    <property type="entry name" value="GntP_permease"/>
    <property type="match status" value="1"/>
</dbReference>
<reference evidence="2 3" key="1">
    <citation type="submission" date="2024-04" db="EMBL/GenBank/DDBJ databases">
        <title>A novel species isolated from cricket.</title>
        <authorList>
            <person name="Wang H.-C."/>
        </authorList>
    </citation>
    <scope>NUCLEOTIDE SEQUENCE [LARGE SCALE GENOMIC DNA]</scope>
    <source>
        <strain evidence="2 3">WL0021</strain>
    </source>
</reference>
<evidence type="ECO:0000313" key="2">
    <source>
        <dbReference type="EMBL" id="MEN3930286.1"/>
    </source>
</evidence>
<name>A0ABV0BJ42_9HYPH</name>
<feature type="transmembrane region" description="Helical" evidence="1">
    <location>
        <begin position="139"/>
        <end position="155"/>
    </location>
</feature>
<evidence type="ECO:0000313" key="3">
    <source>
        <dbReference type="Proteomes" id="UP001418637"/>
    </source>
</evidence>
<accession>A0ABV0BJ42</accession>
<protein>
    <submittedName>
        <fullName evidence="2">DUF401 family protein</fullName>
    </submittedName>
</protein>
<dbReference type="EMBL" id="JBBYXI010000001">
    <property type="protein sequence ID" value="MEN3930286.1"/>
    <property type="molecule type" value="Genomic_DNA"/>
</dbReference>
<keyword evidence="1" id="KW-1133">Transmembrane helix</keyword>
<keyword evidence="1" id="KW-0812">Transmembrane</keyword>
<gene>
    <name evidence="2" type="ORF">WJT86_04315</name>
</gene>
<dbReference type="PANTHER" id="PTHR30354:SF26">
    <property type="entry name" value="TRANSPORTER, PUTATIVE-RELATED"/>
    <property type="match status" value="1"/>
</dbReference>